<dbReference type="GO" id="GO:0006437">
    <property type="term" value="P:tyrosyl-tRNA aminoacylation"/>
    <property type="evidence" value="ECO:0007669"/>
    <property type="project" value="InterPro"/>
</dbReference>
<feature type="domain" description="Tyrosine--tRNA ligase SYY-like C-terminal" evidence="12">
    <location>
        <begin position="416"/>
        <end position="475"/>
    </location>
</feature>
<dbReference type="InterPro" id="IPR002307">
    <property type="entry name" value="Tyr-tRNA-ligase"/>
</dbReference>
<evidence type="ECO:0000313" key="13">
    <source>
        <dbReference type="EMBL" id="KAG7530959.1"/>
    </source>
</evidence>
<dbReference type="GO" id="GO:0005524">
    <property type="term" value="F:ATP binding"/>
    <property type="evidence" value="ECO:0007669"/>
    <property type="project" value="UniProtKB-KW"/>
</dbReference>
<keyword evidence="4 11" id="KW-0067">ATP-binding</keyword>
<dbReference type="InterPro" id="IPR001412">
    <property type="entry name" value="aa-tRNA-synth_I_CS"/>
</dbReference>
<dbReference type="GO" id="GO:0005829">
    <property type="term" value="C:cytosol"/>
    <property type="evidence" value="ECO:0007669"/>
    <property type="project" value="TreeGrafter"/>
</dbReference>
<dbReference type="Gene3D" id="1.10.240.10">
    <property type="entry name" value="Tyrosyl-Transfer RNA Synthetase"/>
    <property type="match status" value="1"/>
</dbReference>
<evidence type="ECO:0000256" key="3">
    <source>
        <dbReference type="ARBA" id="ARBA00022741"/>
    </source>
</evidence>
<dbReference type="SUPFAM" id="SSF52374">
    <property type="entry name" value="Nucleotidylyl transferase"/>
    <property type="match status" value="1"/>
</dbReference>
<dbReference type="PANTHER" id="PTHR11766:SF0">
    <property type="entry name" value="TYROSINE--TRNA LIGASE, MITOCHONDRIAL"/>
    <property type="match status" value="1"/>
</dbReference>
<comment type="caution">
    <text evidence="13">The sequence shown here is derived from an EMBL/GenBank/DDBJ whole genome shotgun (WGS) entry which is preliminary data.</text>
</comment>
<dbReference type="PROSITE" id="PS50889">
    <property type="entry name" value="S4"/>
    <property type="match status" value="1"/>
</dbReference>
<evidence type="ECO:0000256" key="7">
    <source>
        <dbReference type="ARBA" id="ARBA00023146"/>
    </source>
</evidence>
<evidence type="ECO:0000256" key="10">
    <source>
        <dbReference type="PROSITE-ProRule" id="PRU00182"/>
    </source>
</evidence>
<dbReference type="InterPro" id="IPR014729">
    <property type="entry name" value="Rossmann-like_a/b/a_fold"/>
</dbReference>
<evidence type="ECO:0000256" key="6">
    <source>
        <dbReference type="ARBA" id="ARBA00022917"/>
    </source>
</evidence>
<evidence type="ECO:0000259" key="12">
    <source>
        <dbReference type="Pfam" id="PF22421"/>
    </source>
</evidence>
<evidence type="ECO:0000256" key="2">
    <source>
        <dbReference type="ARBA" id="ARBA00022598"/>
    </source>
</evidence>
<comment type="similarity">
    <text evidence="11">Belongs to the class-I aminoacyl-tRNA synthetase family.</text>
</comment>
<dbReference type="PANTHER" id="PTHR11766">
    <property type="entry name" value="TYROSYL-TRNA SYNTHETASE"/>
    <property type="match status" value="1"/>
</dbReference>
<dbReference type="InterPro" id="IPR002305">
    <property type="entry name" value="aa-tRNA-synth_Ic"/>
</dbReference>
<keyword evidence="14" id="KW-1185">Reference proteome</keyword>
<dbReference type="FunFam" id="1.10.240.10:FF:000001">
    <property type="entry name" value="Tyrosine--tRNA ligase"/>
    <property type="match status" value="1"/>
</dbReference>
<dbReference type="GO" id="GO:0004831">
    <property type="term" value="F:tyrosine-tRNA ligase activity"/>
    <property type="evidence" value="ECO:0007669"/>
    <property type="project" value="UniProtKB-EC"/>
</dbReference>
<proteinExistence type="inferred from homology"/>
<evidence type="ECO:0000256" key="9">
    <source>
        <dbReference type="ARBA" id="ARBA00048248"/>
    </source>
</evidence>
<dbReference type="SUPFAM" id="SSF55174">
    <property type="entry name" value="Alpha-L RNA-binding motif"/>
    <property type="match status" value="1"/>
</dbReference>
<dbReference type="NCBIfam" id="TIGR00234">
    <property type="entry name" value="tyrS"/>
    <property type="match status" value="2"/>
</dbReference>
<reference evidence="13" key="1">
    <citation type="submission" date="2020-04" db="EMBL/GenBank/DDBJ databases">
        <title>Analysis of mating type loci in Filobasidium floriforme.</title>
        <authorList>
            <person name="Nowrousian M."/>
        </authorList>
    </citation>
    <scope>NUCLEOTIDE SEQUENCE</scope>
    <source>
        <strain evidence="13">CBS 6242</strain>
    </source>
</reference>
<evidence type="ECO:0000256" key="8">
    <source>
        <dbReference type="ARBA" id="ARBA00033323"/>
    </source>
</evidence>
<evidence type="ECO:0000256" key="11">
    <source>
        <dbReference type="RuleBase" id="RU361234"/>
    </source>
</evidence>
<dbReference type="Gene3D" id="3.10.290.10">
    <property type="entry name" value="RNA-binding S4 domain"/>
    <property type="match status" value="1"/>
</dbReference>
<dbReference type="Pfam" id="PF22421">
    <property type="entry name" value="SYY_C-terminal"/>
    <property type="match status" value="1"/>
</dbReference>
<keyword evidence="7 11" id="KW-0030">Aminoacyl-tRNA synthetase</keyword>
<dbReference type="CDD" id="cd00805">
    <property type="entry name" value="TyrRS_core"/>
    <property type="match status" value="1"/>
</dbReference>
<keyword evidence="5 10" id="KW-0694">RNA-binding</keyword>
<dbReference type="InterPro" id="IPR054608">
    <property type="entry name" value="SYY-like_C"/>
</dbReference>
<dbReference type="EC" id="6.1.1.1" evidence="1 11"/>
<name>A0A8K0JKH5_9TREE</name>
<gene>
    <name evidence="13" type="ORF">FFLO_04687</name>
</gene>
<evidence type="ECO:0000256" key="4">
    <source>
        <dbReference type="ARBA" id="ARBA00022840"/>
    </source>
</evidence>
<dbReference type="InterPro" id="IPR024107">
    <property type="entry name" value="Tyr-tRNA-ligase_bac_1"/>
</dbReference>
<evidence type="ECO:0000313" key="14">
    <source>
        <dbReference type="Proteomes" id="UP000812966"/>
    </source>
</evidence>
<dbReference type="Proteomes" id="UP000812966">
    <property type="component" value="Unassembled WGS sequence"/>
</dbReference>
<dbReference type="GO" id="GO:0003723">
    <property type="term" value="F:RNA binding"/>
    <property type="evidence" value="ECO:0007669"/>
    <property type="project" value="UniProtKB-KW"/>
</dbReference>
<accession>A0A8K0JKH5</accession>
<organism evidence="13 14">
    <name type="scientific">Filobasidium floriforme</name>
    <dbReference type="NCBI Taxonomy" id="5210"/>
    <lineage>
        <taxon>Eukaryota</taxon>
        <taxon>Fungi</taxon>
        <taxon>Dikarya</taxon>
        <taxon>Basidiomycota</taxon>
        <taxon>Agaricomycotina</taxon>
        <taxon>Tremellomycetes</taxon>
        <taxon>Filobasidiales</taxon>
        <taxon>Filobasidiaceae</taxon>
        <taxon>Filobasidium</taxon>
    </lineage>
</organism>
<keyword evidence="6 11" id="KW-0648">Protein biosynthesis</keyword>
<dbReference type="HAMAP" id="MF_02006">
    <property type="entry name" value="Tyr_tRNA_synth_type1"/>
    <property type="match status" value="1"/>
</dbReference>
<dbReference type="InterPro" id="IPR024088">
    <property type="entry name" value="Tyr-tRNA-ligase_bac-type"/>
</dbReference>
<dbReference type="GO" id="GO:0005739">
    <property type="term" value="C:mitochondrion"/>
    <property type="evidence" value="ECO:0007669"/>
    <property type="project" value="TreeGrafter"/>
</dbReference>
<dbReference type="Pfam" id="PF00579">
    <property type="entry name" value="tRNA-synt_1b"/>
    <property type="match status" value="1"/>
</dbReference>
<dbReference type="CDD" id="cd00165">
    <property type="entry name" value="S4"/>
    <property type="match status" value="1"/>
</dbReference>
<protein>
    <recommendedName>
        <fullName evidence="1 11">Tyrosine--tRNA ligase</fullName>
        <ecNumber evidence="1 11">6.1.1.1</ecNumber>
    </recommendedName>
    <alternativeName>
        <fullName evidence="8 11">Tyrosyl-tRNA synthetase</fullName>
    </alternativeName>
</protein>
<dbReference type="PROSITE" id="PS00178">
    <property type="entry name" value="AA_TRNA_LIGASE_I"/>
    <property type="match status" value="1"/>
</dbReference>
<keyword evidence="3 11" id="KW-0547">Nucleotide-binding</keyword>
<evidence type="ECO:0000256" key="5">
    <source>
        <dbReference type="ARBA" id="ARBA00022884"/>
    </source>
</evidence>
<keyword evidence="2 11" id="KW-0436">Ligase</keyword>
<dbReference type="EMBL" id="JABELV010000103">
    <property type="protein sequence ID" value="KAG7530959.1"/>
    <property type="molecule type" value="Genomic_DNA"/>
</dbReference>
<sequence>MNLRTTASKIAPCGCRHLIRRRFASTVSTGLLKELESRGFVAATTSPSLTKQLDGSSTGVYVGFDPSANSLHVGNLLPLLCLLHFKQAGHHALALIGGATGFIGDPSGRSTERKALDPDQLAHNVQGITYQVNRFFERGQAYASKHRRGQTDRGKLDILNNLDWTGQITLLDFLKGVGKRSKVNAMLARDSVKNRLSSEQGISFTEFSYQLLQAHDYKILNDRYNCKLQLGGSDQWGNIVSGIDMIRRMKNAEQENSTGDETGIDTDPHRLKEELAFGLTIPLLTTSSGEKFGKSAGNAVWLDEKMTSVFDFYQYFLRSTDADVPKLLRLFTFLSLEEIEQVVQEHERNPADRLGQRRLAAEVTELVHGAENLAKAQTATSVLFDSDLSRLQPEDVLTAFEGDKRLVKIGNDNLGQPLSRLAVQVKLVNSRGEANRAMASGGFYMNGKKVTDSQTCLREDDLIAGKFCVLGIGKSEKKILFVQ</sequence>
<dbReference type="Gene3D" id="3.40.50.620">
    <property type="entry name" value="HUPs"/>
    <property type="match status" value="1"/>
</dbReference>
<evidence type="ECO:0000256" key="1">
    <source>
        <dbReference type="ARBA" id="ARBA00013160"/>
    </source>
</evidence>
<dbReference type="PRINTS" id="PR01040">
    <property type="entry name" value="TRNASYNTHTYR"/>
</dbReference>
<comment type="catalytic activity">
    <reaction evidence="9 11">
        <text>tRNA(Tyr) + L-tyrosine + ATP = L-tyrosyl-tRNA(Tyr) + AMP + diphosphate + H(+)</text>
        <dbReference type="Rhea" id="RHEA:10220"/>
        <dbReference type="Rhea" id="RHEA-COMP:9706"/>
        <dbReference type="Rhea" id="RHEA-COMP:9707"/>
        <dbReference type="ChEBI" id="CHEBI:15378"/>
        <dbReference type="ChEBI" id="CHEBI:30616"/>
        <dbReference type="ChEBI" id="CHEBI:33019"/>
        <dbReference type="ChEBI" id="CHEBI:58315"/>
        <dbReference type="ChEBI" id="CHEBI:78442"/>
        <dbReference type="ChEBI" id="CHEBI:78536"/>
        <dbReference type="ChEBI" id="CHEBI:456215"/>
        <dbReference type="EC" id="6.1.1.1"/>
    </reaction>
</comment>
<dbReference type="AlphaFoldDB" id="A0A8K0JKH5"/>
<dbReference type="InterPro" id="IPR036986">
    <property type="entry name" value="S4_RNA-bd_sf"/>
</dbReference>